<evidence type="ECO:0000313" key="3">
    <source>
        <dbReference type="Proteomes" id="UP001519460"/>
    </source>
</evidence>
<keyword evidence="1" id="KW-0238">DNA-binding</keyword>
<dbReference type="InterPro" id="IPR010998">
    <property type="entry name" value="Integrase_recombinase_N"/>
</dbReference>
<name>A0ABD0KED3_9CAEN</name>
<dbReference type="PANTHER" id="PTHR34605:SF5">
    <property type="entry name" value="INTEGRASE_RECOMBINASE XERD HOMOLOG"/>
    <property type="match status" value="1"/>
</dbReference>
<dbReference type="Proteomes" id="UP001519460">
    <property type="component" value="Unassembled WGS sequence"/>
</dbReference>
<dbReference type="GO" id="GO:0003677">
    <property type="term" value="F:DNA binding"/>
    <property type="evidence" value="ECO:0007669"/>
    <property type="project" value="UniProtKB-KW"/>
</dbReference>
<evidence type="ECO:0000313" key="2">
    <source>
        <dbReference type="EMBL" id="KAK7485543.1"/>
    </source>
</evidence>
<dbReference type="EMBL" id="JACVVK020000193">
    <property type="protein sequence ID" value="KAK7485543.1"/>
    <property type="molecule type" value="Genomic_DNA"/>
</dbReference>
<dbReference type="AlphaFoldDB" id="A0ABD0KED3"/>
<dbReference type="SUPFAM" id="SSF56349">
    <property type="entry name" value="DNA breaking-rejoining enzymes"/>
    <property type="match status" value="1"/>
</dbReference>
<dbReference type="PANTHER" id="PTHR34605">
    <property type="entry name" value="PHAGE_INTEGRASE DOMAIN-CONTAINING PROTEIN"/>
    <property type="match status" value="1"/>
</dbReference>
<proteinExistence type="predicted"/>
<organism evidence="2 3">
    <name type="scientific">Batillaria attramentaria</name>
    <dbReference type="NCBI Taxonomy" id="370345"/>
    <lineage>
        <taxon>Eukaryota</taxon>
        <taxon>Metazoa</taxon>
        <taxon>Spiralia</taxon>
        <taxon>Lophotrochozoa</taxon>
        <taxon>Mollusca</taxon>
        <taxon>Gastropoda</taxon>
        <taxon>Caenogastropoda</taxon>
        <taxon>Sorbeoconcha</taxon>
        <taxon>Cerithioidea</taxon>
        <taxon>Batillariidae</taxon>
        <taxon>Batillaria</taxon>
    </lineage>
</organism>
<dbReference type="Gene3D" id="1.10.150.130">
    <property type="match status" value="1"/>
</dbReference>
<keyword evidence="3" id="KW-1185">Reference proteome</keyword>
<evidence type="ECO:0000256" key="1">
    <source>
        <dbReference type="ARBA" id="ARBA00023125"/>
    </source>
</evidence>
<dbReference type="InterPro" id="IPR052925">
    <property type="entry name" value="Phage_Integrase-like_Recomb"/>
</dbReference>
<dbReference type="InterPro" id="IPR011010">
    <property type="entry name" value="DNA_brk_join_enz"/>
</dbReference>
<comment type="caution">
    <text evidence="2">The sequence shown here is derived from an EMBL/GenBank/DDBJ whole genome shotgun (WGS) entry which is preliminary data.</text>
</comment>
<dbReference type="SUPFAM" id="SSF47823">
    <property type="entry name" value="lambda integrase-like, N-terminal domain"/>
    <property type="match status" value="1"/>
</dbReference>
<accession>A0ABD0KED3</accession>
<protein>
    <submittedName>
        <fullName evidence="2">Uncharacterized protein</fullName>
    </submittedName>
</protein>
<gene>
    <name evidence="2" type="ORF">BaRGS_00023231</name>
</gene>
<reference evidence="2 3" key="1">
    <citation type="journal article" date="2023" name="Sci. Data">
        <title>Genome assembly of the Korean intertidal mud-creeper Batillaria attramentaria.</title>
        <authorList>
            <person name="Patra A.K."/>
            <person name="Ho P.T."/>
            <person name="Jun S."/>
            <person name="Lee S.J."/>
            <person name="Kim Y."/>
            <person name="Won Y.J."/>
        </authorList>
    </citation>
    <scope>NUCLEOTIDE SEQUENCE [LARGE SCALE GENOMIC DNA]</scope>
    <source>
        <strain evidence="2">Wonlab-2016</strain>
    </source>
</reference>
<sequence>MEFCNKLGIPPVPVTEREVALFATYLARRLKPSSVRQYINIVRIMHLEAGLGHPFEQSWLVKTTLRGIDREKGREVDSHCITVLVKWSKNNQFRERVHKVNLPVLEPHPLCPVAAVVSAFRLQGPQAPSSPAFSLTATAFARRLRYLVAGRTDISSHSFRRGGATWALSCGVPGEVIKVMGDWKSSAYLAYVDQIPQLTLDYYRTKMCTNLPTA</sequence>